<organism evidence="3 4">
    <name type="scientific">Diacronema lutheri</name>
    <name type="common">Unicellular marine alga</name>
    <name type="synonym">Monochrysis lutheri</name>
    <dbReference type="NCBI Taxonomy" id="2081491"/>
    <lineage>
        <taxon>Eukaryota</taxon>
        <taxon>Haptista</taxon>
        <taxon>Haptophyta</taxon>
        <taxon>Pavlovophyceae</taxon>
        <taxon>Pavlovales</taxon>
        <taxon>Pavlovaceae</taxon>
        <taxon>Diacronema</taxon>
    </lineage>
</organism>
<protein>
    <submittedName>
        <fullName evidence="3">Uncharacterized protein</fullName>
    </submittedName>
</protein>
<dbReference type="EMBL" id="JAGTXO010000024">
    <property type="protein sequence ID" value="KAG8461708.1"/>
    <property type="molecule type" value="Genomic_DNA"/>
</dbReference>
<feature type="coiled-coil region" evidence="1">
    <location>
        <begin position="379"/>
        <end position="434"/>
    </location>
</feature>
<feature type="compositionally biased region" description="Basic and acidic residues" evidence="2">
    <location>
        <begin position="280"/>
        <end position="291"/>
    </location>
</feature>
<evidence type="ECO:0000313" key="3">
    <source>
        <dbReference type="EMBL" id="KAG8461708.1"/>
    </source>
</evidence>
<feature type="region of interest" description="Disordered" evidence="2">
    <location>
        <begin position="254"/>
        <end position="307"/>
    </location>
</feature>
<reference evidence="3" key="1">
    <citation type="submission" date="2021-05" db="EMBL/GenBank/DDBJ databases">
        <title>The genome of the haptophyte Pavlova lutheri (Diacronema luteri, Pavlovales) - a model for lipid biosynthesis in eukaryotic algae.</title>
        <authorList>
            <person name="Hulatt C.J."/>
            <person name="Posewitz M.C."/>
        </authorList>
    </citation>
    <scope>NUCLEOTIDE SEQUENCE</scope>
    <source>
        <strain evidence="3">NIVA-4/92</strain>
    </source>
</reference>
<dbReference type="Proteomes" id="UP000751190">
    <property type="component" value="Unassembled WGS sequence"/>
</dbReference>
<feature type="compositionally biased region" description="Pro residues" evidence="2">
    <location>
        <begin position="481"/>
        <end position="491"/>
    </location>
</feature>
<keyword evidence="1" id="KW-0175">Coiled coil</keyword>
<sequence length="659" mass="68242">MAAHTCSSDASDEGDDGVRQAGGVLATARAIAESQAALREAKAGLIKAERARDSLARECDALRRRERDLSYAALKLEGELASAHERLNDALVKRGSAVLLAHAPLSAAPRPRAPSAERARVRAHASALAALARALRQPHSRDEATELVRRAAELSDMIVAALAGAGFVTDPDSSPPARAADAATADDAWSGVLKGTWSGVADAPRAPATPARHRDAQAHAAVRQVALRAQSPQSELASGATAALRARAAARARGTPASAAVRPASTPRALGTRRALSAARDARGWDLEARQTPRGTHRASCAAWRPASASARRARRAAGDALLGRADGAGDGAGDGVRETGGDNDEDEGGSDTDGDDTAHLLRTERRARERQVEWAATDARQRARIAALERQCAALAREGEGEASASEASARALAELAEQAVGAERRAQKLDGTLHARAAELARVRRALADRDAELRSALRALALASRSPAWHARASNGFPPSPPPDPKSPPAWTAAPPEPHTQHTVTVNSVNSALARQHAVGRADARTRAAGGECGAQGRAEGAAARGARAGAASPPGACVRPGDLTARDLSWRTSPVGTCQHGALGGGGPADAPARGGASARARLSAARSSRPDEGSDELEALEALRRAERQIEREVGELEQALGQAARRLRAGAQR</sequence>
<feature type="compositionally biased region" description="Acidic residues" evidence="2">
    <location>
        <begin position="342"/>
        <end position="356"/>
    </location>
</feature>
<name>A0A8J6CBP8_DIALT</name>
<evidence type="ECO:0000256" key="1">
    <source>
        <dbReference type="SAM" id="Coils"/>
    </source>
</evidence>
<feature type="coiled-coil region" evidence="1">
    <location>
        <begin position="625"/>
        <end position="652"/>
    </location>
</feature>
<evidence type="ECO:0000313" key="4">
    <source>
        <dbReference type="Proteomes" id="UP000751190"/>
    </source>
</evidence>
<gene>
    <name evidence="3" type="ORF">KFE25_001326</name>
</gene>
<feature type="compositionally biased region" description="Low complexity" evidence="2">
    <location>
        <begin position="593"/>
        <end position="612"/>
    </location>
</feature>
<keyword evidence="4" id="KW-1185">Reference proteome</keyword>
<proteinExistence type="predicted"/>
<comment type="caution">
    <text evidence="3">The sequence shown here is derived from an EMBL/GenBank/DDBJ whole genome shotgun (WGS) entry which is preliminary data.</text>
</comment>
<evidence type="ECO:0000256" key="2">
    <source>
        <dbReference type="SAM" id="MobiDB-lite"/>
    </source>
</evidence>
<feature type="coiled-coil region" evidence="1">
    <location>
        <begin position="31"/>
        <end position="65"/>
    </location>
</feature>
<dbReference type="AlphaFoldDB" id="A0A8J6CBP8"/>
<feature type="region of interest" description="Disordered" evidence="2">
    <location>
        <begin position="583"/>
        <end position="621"/>
    </location>
</feature>
<feature type="region of interest" description="Disordered" evidence="2">
    <location>
        <begin position="471"/>
        <end position="505"/>
    </location>
</feature>
<feature type="compositionally biased region" description="Low complexity" evidence="2">
    <location>
        <begin position="298"/>
        <end position="307"/>
    </location>
</feature>
<feature type="region of interest" description="Disordered" evidence="2">
    <location>
        <begin position="322"/>
        <end position="359"/>
    </location>
</feature>
<accession>A0A8J6CBP8</accession>